<dbReference type="PANTHER" id="PTHR45947">
    <property type="entry name" value="SULFOQUINOVOSYL TRANSFERASE SQD2"/>
    <property type="match status" value="1"/>
</dbReference>
<evidence type="ECO:0000313" key="6">
    <source>
        <dbReference type="Proteomes" id="UP000657385"/>
    </source>
</evidence>
<dbReference type="GO" id="GO:0016758">
    <property type="term" value="F:hexosyltransferase activity"/>
    <property type="evidence" value="ECO:0007669"/>
    <property type="project" value="TreeGrafter"/>
</dbReference>
<dbReference type="EMBL" id="JADPRT010000007">
    <property type="protein sequence ID" value="MBF9069928.1"/>
    <property type="molecule type" value="Genomic_DNA"/>
</dbReference>
<evidence type="ECO:0000259" key="4">
    <source>
        <dbReference type="Pfam" id="PF13439"/>
    </source>
</evidence>
<dbReference type="InterPro" id="IPR028098">
    <property type="entry name" value="Glyco_trans_4-like_N"/>
</dbReference>
<keyword evidence="2" id="KW-0808">Transferase</keyword>
<dbReference type="InterPro" id="IPR001296">
    <property type="entry name" value="Glyco_trans_1"/>
</dbReference>
<evidence type="ECO:0000256" key="1">
    <source>
        <dbReference type="ARBA" id="ARBA00022676"/>
    </source>
</evidence>
<dbReference type="CDD" id="cd03814">
    <property type="entry name" value="GT4-like"/>
    <property type="match status" value="1"/>
</dbReference>
<evidence type="ECO:0000313" key="5">
    <source>
        <dbReference type="EMBL" id="MBF9069928.1"/>
    </source>
</evidence>
<dbReference type="Gene3D" id="3.40.50.2000">
    <property type="entry name" value="Glycogen Phosphorylase B"/>
    <property type="match status" value="2"/>
</dbReference>
<keyword evidence="1" id="KW-0328">Glycosyltransferase</keyword>
<dbReference type="AlphaFoldDB" id="A0A931B428"/>
<keyword evidence="6" id="KW-1185">Reference proteome</keyword>
<comment type="caution">
    <text evidence="5">The sequence shown here is derived from an EMBL/GenBank/DDBJ whole genome shotgun (WGS) entry which is preliminary data.</text>
</comment>
<feature type="domain" description="Glycosyltransferase subfamily 4-like N-terminal" evidence="4">
    <location>
        <begin position="14"/>
        <end position="182"/>
    </location>
</feature>
<dbReference type="SUPFAM" id="SSF53756">
    <property type="entry name" value="UDP-Glycosyltransferase/glycogen phosphorylase"/>
    <property type="match status" value="1"/>
</dbReference>
<dbReference type="Proteomes" id="UP000657385">
    <property type="component" value="Unassembled WGS sequence"/>
</dbReference>
<proteinExistence type="predicted"/>
<dbReference type="RefSeq" id="WP_196195112.1">
    <property type="nucleotide sequence ID" value="NZ_JADPRT010000007.1"/>
</dbReference>
<sequence>MRVVLVTESFPPDINGVAHSVLRTAEHLVRRGHDPLVITPAPAGPVGAPDPCPVVRVPAIPLPGYPQVRIALPSRKLEQLIAGHRPDVVHLASPFLLGARGMAAAERLGLPTVAVYQTDIAGYARAYRAGSTLGEAAAWRRLRTVHCAADRTLAPSTPAAQDLTAHGIPRVHLWRRGVDSARFHPRHRDEALRRELAPGGEVLVGYVGRLAPEKRVDLLAQTVALPGVRVVVIGDGPSEPALRQSLPGAVFLGRRTGDELAALYASFDVFAHTGPMETFCQTIQEAMASGIPAVGPAVGGPLDLIAHQRTGFLVPPRDGAAVARAVEQLAADPELRARFGAAGRAEVESRTWQSVGDELIEHYQHVIGGTGTGLPVSRVGAVTAVTAATATATVTDAAAASVSAVPASVAPAPAVPAPASPPSAAPAAA</sequence>
<dbReference type="Pfam" id="PF13439">
    <property type="entry name" value="Glyco_transf_4"/>
    <property type="match status" value="1"/>
</dbReference>
<dbReference type="GO" id="GO:1901137">
    <property type="term" value="P:carbohydrate derivative biosynthetic process"/>
    <property type="evidence" value="ECO:0007669"/>
    <property type="project" value="UniProtKB-ARBA"/>
</dbReference>
<dbReference type="InterPro" id="IPR050194">
    <property type="entry name" value="Glycosyltransferase_grp1"/>
</dbReference>
<evidence type="ECO:0000256" key="2">
    <source>
        <dbReference type="ARBA" id="ARBA00022679"/>
    </source>
</evidence>
<protein>
    <submittedName>
        <fullName evidence="5">Glycosyltransferase family 1 protein</fullName>
    </submittedName>
</protein>
<reference evidence="5" key="1">
    <citation type="submission" date="2020-11" db="EMBL/GenBank/DDBJ databases">
        <title>Isolation and identification of active actinomycetes.</title>
        <authorList>
            <person name="Yu B."/>
        </authorList>
    </citation>
    <scope>NUCLEOTIDE SEQUENCE</scope>
    <source>
        <strain evidence="5">NEAU-YB345</strain>
    </source>
</reference>
<feature type="domain" description="Glycosyl transferase family 1" evidence="3">
    <location>
        <begin position="189"/>
        <end position="344"/>
    </location>
</feature>
<gene>
    <name evidence="5" type="ORF">I2501_18050</name>
</gene>
<dbReference type="Pfam" id="PF00534">
    <property type="entry name" value="Glycos_transf_1"/>
    <property type="match status" value="1"/>
</dbReference>
<dbReference type="PANTHER" id="PTHR45947:SF3">
    <property type="entry name" value="SULFOQUINOVOSYL TRANSFERASE SQD2"/>
    <property type="match status" value="1"/>
</dbReference>
<name>A0A931B428_9ACTN</name>
<accession>A0A931B428</accession>
<organism evidence="5 6">
    <name type="scientific">Streptacidiphilus fuscans</name>
    <dbReference type="NCBI Taxonomy" id="2789292"/>
    <lineage>
        <taxon>Bacteria</taxon>
        <taxon>Bacillati</taxon>
        <taxon>Actinomycetota</taxon>
        <taxon>Actinomycetes</taxon>
        <taxon>Kitasatosporales</taxon>
        <taxon>Streptomycetaceae</taxon>
        <taxon>Streptacidiphilus</taxon>
    </lineage>
</organism>
<evidence type="ECO:0000259" key="3">
    <source>
        <dbReference type="Pfam" id="PF00534"/>
    </source>
</evidence>